<dbReference type="AlphaFoldDB" id="A0A3Q3AU88"/>
<evidence type="ECO:0000256" key="2">
    <source>
        <dbReference type="ARBA" id="ARBA00012180"/>
    </source>
</evidence>
<dbReference type="SUPFAM" id="SSF50630">
    <property type="entry name" value="Acid proteases"/>
    <property type="match status" value="1"/>
</dbReference>
<dbReference type="Gene3D" id="2.40.70.10">
    <property type="entry name" value="Acid Proteases"/>
    <property type="match status" value="1"/>
</dbReference>
<dbReference type="SUPFAM" id="SSF57756">
    <property type="entry name" value="Retrovirus zinc finger-like domains"/>
    <property type="match status" value="1"/>
</dbReference>
<evidence type="ECO:0000259" key="4">
    <source>
        <dbReference type="PROSITE" id="PS50878"/>
    </source>
</evidence>
<dbReference type="Pfam" id="PF00078">
    <property type="entry name" value="RVT_1"/>
    <property type="match status" value="1"/>
</dbReference>
<comment type="similarity">
    <text evidence="1">Belongs to the beta type-B retroviral polymerase family. HERV class-II K(HML-2) pol subfamily.</text>
</comment>
<dbReference type="PANTHER" id="PTHR15503">
    <property type="entry name" value="LDOC1 RELATED"/>
    <property type="match status" value="1"/>
</dbReference>
<dbReference type="InterPro" id="IPR043128">
    <property type="entry name" value="Rev_trsase/Diguanyl_cyclase"/>
</dbReference>
<dbReference type="SUPFAM" id="SSF56672">
    <property type="entry name" value="DNA/RNA polymerases"/>
    <property type="match status" value="1"/>
</dbReference>
<evidence type="ECO:0000313" key="5">
    <source>
        <dbReference type="Ensembl" id="ENSKMAP00000015054.1"/>
    </source>
</evidence>
<organism evidence="5 6">
    <name type="scientific">Kryptolebias marmoratus</name>
    <name type="common">Mangrove killifish</name>
    <name type="synonym">Rivulus marmoratus</name>
    <dbReference type="NCBI Taxonomy" id="37003"/>
    <lineage>
        <taxon>Eukaryota</taxon>
        <taxon>Metazoa</taxon>
        <taxon>Chordata</taxon>
        <taxon>Craniata</taxon>
        <taxon>Vertebrata</taxon>
        <taxon>Euteleostomi</taxon>
        <taxon>Actinopterygii</taxon>
        <taxon>Neopterygii</taxon>
        <taxon>Teleostei</taxon>
        <taxon>Neoteleostei</taxon>
        <taxon>Acanthomorphata</taxon>
        <taxon>Ovalentaria</taxon>
        <taxon>Atherinomorphae</taxon>
        <taxon>Cyprinodontiformes</taxon>
        <taxon>Rivulidae</taxon>
        <taxon>Kryptolebias</taxon>
    </lineage>
</organism>
<dbReference type="GeneTree" id="ENSGT00940000168677"/>
<dbReference type="InterPro" id="IPR000477">
    <property type="entry name" value="RT_dom"/>
</dbReference>
<dbReference type="InterPro" id="IPR043502">
    <property type="entry name" value="DNA/RNA_pol_sf"/>
</dbReference>
<dbReference type="InterPro" id="IPR036875">
    <property type="entry name" value="Znf_CCHC_sf"/>
</dbReference>
<dbReference type="InterPro" id="IPR021109">
    <property type="entry name" value="Peptidase_aspartic_dom_sf"/>
</dbReference>
<dbReference type="Pfam" id="PF13975">
    <property type="entry name" value="gag-asp_proteas"/>
    <property type="match status" value="1"/>
</dbReference>
<proteinExistence type="inferred from homology"/>
<dbReference type="Gene3D" id="3.30.70.270">
    <property type="match status" value="2"/>
</dbReference>
<evidence type="ECO:0000256" key="1">
    <source>
        <dbReference type="ARBA" id="ARBA00010879"/>
    </source>
</evidence>
<dbReference type="Proteomes" id="UP000264800">
    <property type="component" value="Unplaced"/>
</dbReference>
<dbReference type="PROSITE" id="PS50878">
    <property type="entry name" value="RT_POL"/>
    <property type="match status" value="1"/>
</dbReference>
<dbReference type="InterPro" id="IPR032567">
    <property type="entry name" value="RTL1-rel"/>
</dbReference>
<dbReference type="GO" id="GO:0004523">
    <property type="term" value="F:RNA-DNA hybrid ribonuclease activity"/>
    <property type="evidence" value="ECO:0007669"/>
    <property type="project" value="UniProtKB-EC"/>
</dbReference>
<evidence type="ECO:0000256" key="3">
    <source>
        <dbReference type="SAM" id="MobiDB-lite"/>
    </source>
</evidence>
<evidence type="ECO:0000313" key="6">
    <source>
        <dbReference type="Proteomes" id="UP000264800"/>
    </source>
</evidence>
<reference evidence="5" key="2">
    <citation type="submission" date="2025-09" db="UniProtKB">
        <authorList>
            <consortium name="Ensembl"/>
        </authorList>
    </citation>
    <scope>IDENTIFICATION</scope>
</reference>
<dbReference type="PANTHER" id="PTHR15503:SF36">
    <property type="entry name" value="RETROTRANSPOSON GAG-LIKE PROTEIN 5"/>
    <property type="match status" value="1"/>
</dbReference>
<keyword evidence="6" id="KW-1185">Reference proteome</keyword>
<sequence length="952" mass="106444">MKAQQQVILQRSRTDFLCLDLAHVSRIFPHALPLSDTCWFSDFWTSTPACDLVLDFSPAPLVLLPVSGSPGFDPCPSDQELSFAPAAYLSETLILAPVPGHLSAAILQGSGPGSHHTTIQVSVTSSVCGYFLVFVWITKLSRLFSERRSEAHQLRVAFSLLFNKDNLSVNSCVEAEIPGPLTDSCQYNLAIMDPSPTQEWRSNVEGAIAKLEANVLEMTSLLTKMSVSTAPSVVPEVQLGRSAHNYQVSPSREPRLLPPEAFGGESSQCRPFLTQCEIHFELQPSSFPSERARVAFVISLLTGKAKIWGAAEWQQNSPNCYDYNSFVQEFFRVFDPSPPEREAARGLWRIKQGTRRVNEYIIDFHALAAKSGWNGEALCDAFYQGLNERIKDELATRDPPRGLAELESLASRIDQRLCERRQERGTEQPNRTLTNPPRCPSSFSAPGRSPSPPQEPMQIGRSRLSTSERERRMRNGLCFYCGSEEHQLRMCPAKRSVPARSETALFNQRRAVSPSSLVTLQTQILVNEQSYPQAVFVDSGADTEFMDARLAQSLKLSLKPSTKNTEVQAIDGHVLHQVELETEPVKLIIGGNHHELITFLIINSPDIPVILGATWLRCHNPHLDWVRGEVLGWNSHCLSSCLQAARPAEPASSKLPREEPDTSQVPVQYHDLSEVFSKHRATSLPPHRPYDCAIDLLPGTCPPKGRLYPLSGPEERAMREYISEALQAGIIRPSSSPAGAGFFFVGKKDGSLRPCIDFRGLNDITVKNRYPLPLMNSAFERIQGATVFTKLDLRNAYHLVRIRVGDEWKTAFNTPTGHYEYLVMPFGQTNAPAVFQALVNDVLRDMIGQFVFVYLDDILIFSNNLHTHITQVRSVLLRLLQNNLFVKAEKCEFHVPTTSFLGFVISPNQLSMEQSKISAVLDWPVPSGWKQLQRFLGFANFYRRFRISGSAN</sequence>
<protein>
    <recommendedName>
        <fullName evidence="2">ribonuclease H</fullName>
        <ecNumber evidence="2">3.1.26.4</ecNumber>
    </recommendedName>
</protein>
<name>A0A3Q3AU88_KRYMA</name>
<dbReference type="CDD" id="cd01647">
    <property type="entry name" value="RT_LTR"/>
    <property type="match status" value="1"/>
</dbReference>
<dbReference type="Ensembl" id="ENSKMAT00000015271.1">
    <property type="protein sequence ID" value="ENSKMAP00000015054.1"/>
    <property type="gene ID" value="ENSKMAG00000011266.1"/>
</dbReference>
<dbReference type="STRING" id="37003.ENSKMAP00000015054"/>
<dbReference type="GO" id="GO:0008270">
    <property type="term" value="F:zinc ion binding"/>
    <property type="evidence" value="ECO:0007669"/>
    <property type="project" value="InterPro"/>
</dbReference>
<dbReference type="EC" id="3.1.26.4" evidence="2"/>
<dbReference type="Pfam" id="PF03732">
    <property type="entry name" value="Retrotrans_gag"/>
    <property type="match status" value="1"/>
</dbReference>
<accession>A0A3Q3AU88</accession>
<feature type="region of interest" description="Disordered" evidence="3">
    <location>
        <begin position="421"/>
        <end position="469"/>
    </location>
</feature>
<dbReference type="InterPro" id="IPR005162">
    <property type="entry name" value="Retrotrans_gag_dom"/>
</dbReference>
<feature type="domain" description="Reverse transcriptase" evidence="4">
    <location>
        <begin position="726"/>
        <end position="905"/>
    </location>
</feature>
<dbReference type="Gene3D" id="3.10.10.10">
    <property type="entry name" value="HIV Type 1 Reverse Transcriptase, subunit A, domain 1"/>
    <property type="match status" value="1"/>
</dbReference>
<dbReference type="OMA" id="CAANTSW"/>
<dbReference type="GO" id="GO:0003676">
    <property type="term" value="F:nucleic acid binding"/>
    <property type="evidence" value="ECO:0007669"/>
    <property type="project" value="InterPro"/>
</dbReference>
<reference evidence="5" key="1">
    <citation type="submission" date="2025-08" db="UniProtKB">
        <authorList>
            <consortium name="Ensembl"/>
        </authorList>
    </citation>
    <scope>IDENTIFICATION</scope>
</reference>
<dbReference type="CDD" id="cd00303">
    <property type="entry name" value="retropepsin_like"/>
    <property type="match status" value="1"/>
</dbReference>